<evidence type="ECO:0000313" key="3">
    <source>
        <dbReference type="EMBL" id="CAK9038293.1"/>
    </source>
</evidence>
<gene>
    <name evidence="3" type="ORF">SCF082_LOCUS22547</name>
</gene>
<feature type="region of interest" description="Disordered" evidence="1">
    <location>
        <begin position="92"/>
        <end position="111"/>
    </location>
</feature>
<sequence length="284" mass="31352">METWLQGDSQESAPLVPVTLAKPATVRAYLPMKVAKSITLEAVAKLFQGFGTVVVLDMQRCRSNGEVLVTFSESDSAERLLEKAEEIVKDLSESNDAALSEGPAGQETRSLDTGEVPEYIALLAPTPARLPTPFGHGASTEERSDSEILDFIPGRVVEGMDTRTSICVGGLSSSCSSERFLQVMQGYQLISKLRFFYLPVDDQSDAAIGYAFMDFQHPSDVLRFWDCLPLIAEQVGIMAIQNLCMSYTRIQGRDRLLQHFGGSDIMFCPDANKRPQFFFPQDDS</sequence>
<organism evidence="3 4">
    <name type="scientific">Durusdinium trenchii</name>
    <dbReference type="NCBI Taxonomy" id="1381693"/>
    <lineage>
        <taxon>Eukaryota</taxon>
        <taxon>Sar</taxon>
        <taxon>Alveolata</taxon>
        <taxon>Dinophyceae</taxon>
        <taxon>Suessiales</taxon>
        <taxon>Symbiodiniaceae</taxon>
        <taxon>Durusdinium</taxon>
    </lineage>
</organism>
<evidence type="ECO:0000313" key="4">
    <source>
        <dbReference type="Proteomes" id="UP001642464"/>
    </source>
</evidence>
<accession>A0ABP0LGJ0</accession>
<reference evidence="3 4" key="1">
    <citation type="submission" date="2024-02" db="EMBL/GenBank/DDBJ databases">
        <authorList>
            <person name="Chen Y."/>
            <person name="Shah S."/>
            <person name="Dougan E. K."/>
            <person name="Thang M."/>
            <person name="Chan C."/>
        </authorList>
    </citation>
    <scope>NUCLEOTIDE SEQUENCE [LARGE SCALE GENOMIC DNA]</scope>
</reference>
<feature type="domain" description="Mei2-like C-terminal RNA recognition motif" evidence="2">
    <location>
        <begin position="193"/>
        <end position="260"/>
    </location>
</feature>
<comment type="caution">
    <text evidence="3">The sequence shown here is derived from an EMBL/GenBank/DDBJ whole genome shotgun (WGS) entry which is preliminary data.</text>
</comment>
<dbReference type="InterPro" id="IPR035979">
    <property type="entry name" value="RBD_domain_sf"/>
</dbReference>
<dbReference type="Proteomes" id="UP001642464">
    <property type="component" value="Unassembled WGS sequence"/>
</dbReference>
<dbReference type="SUPFAM" id="SSF54928">
    <property type="entry name" value="RNA-binding domain, RBD"/>
    <property type="match status" value="1"/>
</dbReference>
<dbReference type="InterPro" id="IPR007201">
    <property type="entry name" value="Mei2-like_Rrm_C"/>
</dbReference>
<dbReference type="EMBL" id="CAXAMM010016202">
    <property type="protein sequence ID" value="CAK9038293.1"/>
    <property type="molecule type" value="Genomic_DNA"/>
</dbReference>
<evidence type="ECO:0000259" key="2">
    <source>
        <dbReference type="Pfam" id="PF04059"/>
    </source>
</evidence>
<evidence type="ECO:0000256" key="1">
    <source>
        <dbReference type="SAM" id="MobiDB-lite"/>
    </source>
</evidence>
<proteinExistence type="predicted"/>
<dbReference type="Pfam" id="PF04059">
    <property type="entry name" value="RRM_2"/>
    <property type="match status" value="1"/>
</dbReference>
<protein>
    <recommendedName>
        <fullName evidence="2">Mei2-like C-terminal RNA recognition motif domain-containing protein</fullName>
    </recommendedName>
</protein>
<name>A0ABP0LGJ0_9DINO</name>
<keyword evidence="4" id="KW-1185">Reference proteome</keyword>